<feature type="compositionally biased region" description="Pro residues" evidence="1">
    <location>
        <begin position="78"/>
        <end position="120"/>
    </location>
</feature>
<evidence type="ECO:0000313" key="2">
    <source>
        <dbReference type="EMBL" id="QEH31629.1"/>
    </source>
</evidence>
<dbReference type="EMBL" id="CP042997">
    <property type="protein sequence ID" value="QEH31629.1"/>
    <property type="molecule type" value="Genomic_DNA"/>
</dbReference>
<feature type="region of interest" description="Disordered" evidence="1">
    <location>
        <begin position="48"/>
        <end position="230"/>
    </location>
</feature>
<dbReference type="OrthoDB" id="292535at2"/>
<protein>
    <submittedName>
        <fullName evidence="2">Uncharacterized protein</fullName>
    </submittedName>
</protein>
<feature type="compositionally biased region" description="Low complexity" evidence="1">
    <location>
        <begin position="135"/>
        <end position="145"/>
    </location>
</feature>
<dbReference type="KEGG" id="agv:OJF2_00940"/>
<name>A0A5B9VU74_9BACT</name>
<dbReference type="PRINTS" id="PR01217">
    <property type="entry name" value="PRICHEXTENSN"/>
</dbReference>
<reference evidence="2 3" key="1">
    <citation type="submission" date="2019-08" db="EMBL/GenBank/DDBJ databases">
        <title>Deep-cultivation of Planctomycetes and their phenomic and genomic characterization uncovers novel biology.</title>
        <authorList>
            <person name="Wiegand S."/>
            <person name="Jogler M."/>
            <person name="Boedeker C."/>
            <person name="Pinto D."/>
            <person name="Vollmers J."/>
            <person name="Rivas-Marin E."/>
            <person name="Kohn T."/>
            <person name="Peeters S.H."/>
            <person name="Heuer A."/>
            <person name="Rast P."/>
            <person name="Oberbeckmann S."/>
            <person name="Bunk B."/>
            <person name="Jeske O."/>
            <person name="Meyerdierks A."/>
            <person name="Storesund J.E."/>
            <person name="Kallscheuer N."/>
            <person name="Luecker S."/>
            <person name="Lage O.M."/>
            <person name="Pohl T."/>
            <person name="Merkel B.J."/>
            <person name="Hornburger P."/>
            <person name="Mueller R.-W."/>
            <person name="Bruemmer F."/>
            <person name="Labrenz M."/>
            <person name="Spormann A.M."/>
            <person name="Op den Camp H."/>
            <person name="Overmann J."/>
            <person name="Amann R."/>
            <person name="Jetten M.S.M."/>
            <person name="Mascher T."/>
            <person name="Medema M.H."/>
            <person name="Devos D.P."/>
            <person name="Kaster A.-K."/>
            <person name="Ovreas L."/>
            <person name="Rohde M."/>
            <person name="Galperin M.Y."/>
            <person name="Jogler C."/>
        </authorList>
    </citation>
    <scope>NUCLEOTIDE SEQUENCE [LARGE SCALE GENOMIC DNA]</scope>
    <source>
        <strain evidence="2 3">OJF2</strain>
    </source>
</reference>
<evidence type="ECO:0000256" key="1">
    <source>
        <dbReference type="SAM" id="MobiDB-lite"/>
    </source>
</evidence>
<dbReference type="RefSeq" id="WP_148590244.1">
    <property type="nucleotide sequence ID" value="NZ_CP042997.1"/>
</dbReference>
<organism evidence="2 3">
    <name type="scientific">Aquisphaera giovannonii</name>
    <dbReference type="NCBI Taxonomy" id="406548"/>
    <lineage>
        <taxon>Bacteria</taxon>
        <taxon>Pseudomonadati</taxon>
        <taxon>Planctomycetota</taxon>
        <taxon>Planctomycetia</taxon>
        <taxon>Isosphaerales</taxon>
        <taxon>Isosphaeraceae</taxon>
        <taxon>Aquisphaera</taxon>
    </lineage>
</organism>
<dbReference type="AlphaFoldDB" id="A0A5B9VU74"/>
<accession>A0A5B9VU74</accession>
<dbReference type="Proteomes" id="UP000324233">
    <property type="component" value="Chromosome"/>
</dbReference>
<keyword evidence="3" id="KW-1185">Reference proteome</keyword>
<feature type="compositionally biased region" description="Low complexity" evidence="1">
    <location>
        <begin position="51"/>
        <end position="75"/>
    </location>
</feature>
<proteinExistence type="predicted"/>
<evidence type="ECO:0000313" key="3">
    <source>
        <dbReference type="Proteomes" id="UP000324233"/>
    </source>
</evidence>
<gene>
    <name evidence="2" type="ORF">OJF2_00940</name>
</gene>
<sequence>MRQVLLVVLIVGAAFAGGALVNGPALQWAQARLLDYMGLRDGGEIPSVDSPAGAAAGPQSSAAAAPAGKGSAAKPEAAKPPGPVPPPAPSTSPASPPPTPTTPPQPAATPPAEGPAPAGPGTPVKKVPRSTGEKPGTPAASPAPSGGRGDEASGPPPAPLDPSIGPALLAAISPPPEPGTTARADAPADSIPLEIAPSTSMDPRPATHPSSPATPRDDMRAGAANLGGPQEGWAAIRQKLRDLGVSRYTIEGTPGGRVNFSCLIPLAGRQAVSQRFEAEGDDEFQAAQATIRRITLWRASRRGADSP</sequence>